<reference evidence="1" key="1">
    <citation type="submission" date="2020-08" db="EMBL/GenBank/DDBJ databases">
        <title>Genome public.</title>
        <authorList>
            <person name="Liu C."/>
            <person name="Sun Q."/>
        </authorList>
    </citation>
    <scope>NUCLEOTIDE SEQUENCE</scope>
    <source>
        <strain evidence="1">NSJ-40</strain>
    </source>
</reference>
<sequence>MQRKAKVSLIRLQNYERAHMILKRIGVRFSSIQQLLFCPLIDTHGLIPYGFNRNQVLMEALFTGMDYLIFVVRMCSRACCAKCLTGHPGLRK</sequence>
<dbReference type="Proteomes" id="UP000651482">
    <property type="component" value="Unassembled WGS sequence"/>
</dbReference>
<dbReference type="EMBL" id="JACRSN010000020">
    <property type="protein sequence ID" value="MBC8534675.1"/>
    <property type="molecule type" value="Genomic_DNA"/>
</dbReference>
<accession>A0A926DCW8</accession>
<protein>
    <submittedName>
        <fullName evidence="1">Uncharacterized protein</fullName>
    </submittedName>
</protein>
<dbReference type="AlphaFoldDB" id="A0A926DCW8"/>
<evidence type="ECO:0000313" key="1">
    <source>
        <dbReference type="EMBL" id="MBC8534675.1"/>
    </source>
</evidence>
<organism evidence="1 2">
    <name type="scientific">Yeguia hominis</name>
    <dbReference type="NCBI Taxonomy" id="2763662"/>
    <lineage>
        <taxon>Bacteria</taxon>
        <taxon>Bacillati</taxon>
        <taxon>Bacillota</taxon>
        <taxon>Clostridia</taxon>
        <taxon>Eubacteriales</taxon>
        <taxon>Yeguiaceae</taxon>
        <taxon>Yeguia</taxon>
    </lineage>
</organism>
<comment type="caution">
    <text evidence="1">The sequence shown here is derived from an EMBL/GenBank/DDBJ whole genome shotgun (WGS) entry which is preliminary data.</text>
</comment>
<proteinExistence type="predicted"/>
<keyword evidence="2" id="KW-1185">Reference proteome</keyword>
<evidence type="ECO:0000313" key="2">
    <source>
        <dbReference type="Proteomes" id="UP000651482"/>
    </source>
</evidence>
<name>A0A926DCW8_9FIRM</name>
<gene>
    <name evidence="1" type="ORF">IAG03_11900</name>
</gene>
<dbReference type="RefSeq" id="WP_249320259.1">
    <property type="nucleotide sequence ID" value="NZ_JACRSN010000020.1"/>
</dbReference>